<dbReference type="SUPFAM" id="SSF54001">
    <property type="entry name" value="Cysteine proteinases"/>
    <property type="match status" value="1"/>
</dbReference>
<dbReference type="EMBL" id="PDUD01000021">
    <property type="protein sequence ID" value="PHN05487.1"/>
    <property type="molecule type" value="Genomic_DNA"/>
</dbReference>
<dbReference type="RefSeq" id="WP_099151064.1">
    <property type="nucleotide sequence ID" value="NZ_PDUD01000021.1"/>
</dbReference>
<evidence type="ECO:0000313" key="3">
    <source>
        <dbReference type="EMBL" id="PHN05487.1"/>
    </source>
</evidence>
<dbReference type="Gene3D" id="3.10.620.30">
    <property type="match status" value="1"/>
</dbReference>
<dbReference type="Gene3D" id="2.60.120.1130">
    <property type="match status" value="1"/>
</dbReference>
<protein>
    <recommendedName>
        <fullName evidence="2">DUF3857 domain-containing protein</fullName>
    </recommendedName>
</protein>
<evidence type="ECO:0000256" key="1">
    <source>
        <dbReference type="SAM" id="SignalP"/>
    </source>
</evidence>
<accession>A0A2D0NAH6</accession>
<comment type="caution">
    <text evidence="3">The sequence shown here is derived from an EMBL/GenBank/DDBJ whole genome shotgun (WGS) entry which is preliminary data.</text>
</comment>
<feature type="chain" id="PRO_5012180821" description="DUF3857 domain-containing protein" evidence="1">
    <location>
        <begin position="22"/>
        <end position="633"/>
    </location>
</feature>
<proteinExistence type="predicted"/>
<organism evidence="3 4">
    <name type="scientific">Flavilitoribacter nigricans (strain ATCC 23147 / DSM 23189 / NBRC 102662 / NCIMB 1420 / SS-2)</name>
    <name type="common">Lewinella nigricans</name>
    <dbReference type="NCBI Taxonomy" id="1122177"/>
    <lineage>
        <taxon>Bacteria</taxon>
        <taxon>Pseudomonadati</taxon>
        <taxon>Bacteroidota</taxon>
        <taxon>Saprospiria</taxon>
        <taxon>Saprospirales</taxon>
        <taxon>Lewinellaceae</taxon>
        <taxon>Flavilitoribacter</taxon>
    </lineage>
</organism>
<dbReference type="InterPro" id="IPR038765">
    <property type="entry name" value="Papain-like_cys_pep_sf"/>
</dbReference>
<evidence type="ECO:0000313" key="4">
    <source>
        <dbReference type="Proteomes" id="UP000223913"/>
    </source>
</evidence>
<keyword evidence="1" id="KW-0732">Signal</keyword>
<evidence type="ECO:0000259" key="2">
    <source>
        <dbReference type="Pfam" id="PF12969"/>
    </source>
</evidence>
<feature type="signal peptide" evidence="1">
    <location>
        <begin position="1"/>
        <end position="21"/>
    </location>
</feature>
<feature type="domain" description="DUF3857" evidence="2">
    <location>
        <begin position="56"/>
        <end position="216"/>
    </location>
</feature>
<dbReference type="Pfam" id="PF12969">
    <property type="entry name" value="DUF3857"/>
    <property type="match status" value="1"/>
</dbReference>
<reference evidence="3 4" key="1">
    <citation type="submission" date="2017-10" db="EMBL/GenBank/DDBJ databases">
        <title>The draft genome sequence of Lewinella nigricans NBRC 102662.</title>
        <authorList>
            <person name="Wang K."/>
        </authorList>
    </citation>
    <scope>NUCLEOTIDE SEQUENCE [LARGE SCALE GENOMIC DNA]</scope>
    <source>
        <strain evidence="3 4">NBRC 102662</strain>
    </source>
</reference>
<name>A0A2D0NAH6_FLAN2</name>
<dbReference type="OrthoDB" id="8595007at2"/>
<dbReference type="InterPro" id="IPR024618">
    <property type="entry name" value="DUF3857"/>
</dbReference>
<dbReference type="AlphaFoldDB" id="A0A2D0NAH6"/>
<dbReference type="Gene3D" id="2.60.40.3140">
    <property type="match status" value="1"/>
</dbReference>
<keyword evidence="4" id="KW-1185">Reference proteome</keyword>
<dbReference type="Proteomes" id="UP000223913">
    <property type="component" value="Unassembled WGS sequence"/>
</dbReference>
<gene>
    <name evidence="3" type="ORF">CRP01_15950</name>
</gene>
<sequence>MKKILLYSVLSFFCSALTAQADLFYPISQIPDSLLTYANEVVREELTEFRVESLHSGSLTYRKVVSVLNDKSDAHREVVFYDEDSKIRRFKANLYDALGNLVRKIDKDEIKDYSAVADFSIYQDDRMQVLEIRHSQYPYTVEVEYEMRVAGHRYCTYPTWYIQQFGTAVEHGKLVLDLPAGMAFHQQILNIDLEARRVADKNREIYTWEVEQLKALRPESYLPPRTQILPVVITSPDNFQWGKYEGSMASWEAYGHFMGNLFDGRDELPEAAVTEIRDLAAGAGSSVEKVQRLYRYLQENMRYVSVQLGIGGWQPFDAAYVNEKRYGDCKALSNYMKAVLSVAGVEAYPALIYNGDADYEVQEDFTVPRFNHMILYVPGDDLWLECTSNSYPPGYIGQRNSDRNALLITPQGGALKRTPVLMPEDNIEAHRATVQLSENGQASLEVSSHFYGADHEIFRSLQHQLSLEDQKKWLLRQQDDAGFSLQEYQLDCDKDRPRSQLAYSAQVAHYAQKAGKRLFVPIKSISPALSIPPNNDHRLYPVDISRSYTERDTVAISFPEGYTVESAPEPEVNVTADFGSYRHSLQIEGDRLVYIRELTIKACRLPADRYAHFRDFYKKVVKADGAQMVLKKE</sequence>